<evidence type="ECO:0000256" key="1">
    <source>
        <dbReference type="SAM" id="Phobius"/>
    </source>
</evidence>
<evidence type="ECO:0000313" key="3">
    <source>
        <dbReference type="Proteomes" id="UP000326289"/>
    </source>
</evidence>
<proteinExistence type="predicted"/>
<keyword evidence="1" id="KW-0812">Transmembrane</keyword>
<keyword evidence="3" id="KW-1185">Reference proteome</keyword>
<dbReference type="Proteomes" id="UP000326289">
    <property type="component" value="Unassembled WGS sequence"/>
</dbReference>
<organism evidence="2 3">
    <name type="scientific">Aspergillus minisclerotigenes</name>
    <dbReference type="NCBI Taxonomy" id="656917"/>
    <lineage>
        <taxon>Eukaryota</taxon>
        <taxon>Fungi</taxon>
        <taxon>Dikarya</taxon>
        <taxon>Ascomycota</taxon>
        <taxon>Pezizomycotina</taxon>
        <taxon>Eurotiomycetes</taxon>
        <taxon>Eurotiomycetidae</taxon>
        <taxon>Eurotiales</taxon>
        <taxon>Aspergillaceae</taxon>
        <taxon>Aspergillus</taxon>
        <taxon>Aspergillus subgen. Circumdati</taxon>
    </lineage>
</organism>
<sequence>MLLFSSFWFFCCFFLFFLCLSPFSCFAQILINLSVPLSLYFSVFLLFFFFPLLSLRFIVYKFLILPSFEFQE</sequence>
<reference evidence="2 3" key="1">
    <citation type="submission" date="2019-04" db="EMBL/GenBank/DDBJ databases">
        <title>Fungal friends and foes A comparative genomics study of 23 Aspergillus species from section Flavi.</title>
        <authorList>
            <consortium name="DOE Joint Genome Institute"/>
            <person name="Kjaerbolling I."/>
            <person name="Vesth T.C."/>
            <person name="Frisvad J.C."/>
            <person name="Nybo J.L."/>
            <person name="Theobald S."/>
            <person name="Kildgaard S."/>
            <person name="Petersen T.I."/>
            <person name="Kuo A."/>
            <person name="Sato A."/>
            <person name="Lyhne E.K."/>
            <person name="Kogle M.E."/>
            <person name="Wiebenga A."/>
            <person name="Kun R.S."/>
            <person name="Lubbers R.J."/>
            <person name="Makela M.R."/>
            <person name="Barry K."/>
            <person name="Chovatia M."/>
            <person name="Clum A."/>
            <person name="Daum C."/>
            <person name="Haridas S."/>
            <person name="He G."/>
            <person name="LaButti K."/>
            <person name="Lipzen A."/>
            <person name="Mondo S."/>
            <person name="Pangilinan J."/>
            <person name="Riley R."/>
            <person name="Salamov A."/>
            <person name="Simmons B.A."/>
            <person name="Magnuson J.K."/>
            <person name="Henrissat B."/>
            <person name="Mortensen U.H."/>
            <person name="Larsen T.O."/>
            <person name="De vries R.P."/>
            <person name="Grigoriev I.V."/>
            <person name="Machida M."/>
            <person name="Baker S.E."/>
            <person name="Andersen M.R."/>
        </authorList>
    </citation>
    <scope>NUCLEOTIDE SEQUENCE [LARGE SCALE GENOMIC DNA]</scope>
    <source>
        <strain evidence="2 3">CBS 117635</strain>
    </source>
</reference>
<name>A0A5N6ILY0_9EURO</name>
<dbReference type="EMBL" id="ML732911">
    <property type="protein sequence ID" value="KAB8267227.1"/>
    <property type="molecule type" value="Genomic_DNA"/>
</dbReference>
<keyword evidence="1" id="KW-1133">Transmembrane helix</keyword>
<gene>
    <name evidence="2" type="ORF">BDV30DRAFT_220502</name>
</gene>
<dbReference type="AlphaFoldDB" id="A0A5N6ILY0"/>
<accession>A0A5N6ILY0</accession>
<protein>
    <submittedName>
        <fullName evidence="2">Uncharacterized protein</fullName>
    </submittedName>
</protein>
<keyword evidence="1" id="KW-0472">Membrane</keyword>
<feature type="transmembrane region" description="Helical" evidence="1">
    <location>
        <begin position="37"/>
        <end position="59"/>
    </location>
</feature>
<evidence type="ECO:0000313" key="2">
    <source>
        <dbReference type="EMBL" id="KAB8267227.1"/>
    </source>
</evidence>